<feature type="region of interest" description="Disordered" evidence="1">
    <location>
        <begin position="1585"/>
        <end position="1682"/>
    </location>
</feature>
<feature type="region of interest" description="Disordered" evidence="1">
    <location>
        <begin position="155"/>
        <end position="189"/>
    </location>
</feature>
<feature type="compositionally biased region" description="Basic and acidic residues" evidence="1">
    <location>
        <begin position="890"/>
        <end position="905"/>
    </location>
</feature>
<feature type="region of interest" description="Disordered" evidence="1">
    <location>
        <begin position="1184"/>
        <end position="1206"/>
    </location>
</feature>
<feature type="region of interest" description="Disordered" evidence="1">
    <location>
        <begin position="1347"/>
        <end position="1403"/>
    </location>
</feature>
<comment type="caution">
    <text evidence="2">The sequence shown here is derived from an EMBL/GenBank/DDBJ whole genome shotgun (WGS) entry which is preliminary data.</text>
</comment>
<feature type="region of interest" description="Disordered" evidence="1">
    <location>
        <begin position="606"/>
        <end position="657"/>
    </location>
</feature>
<feature type="compositionally biased region" description="Low complexity" evidence="1">
    <location>
        <begin position="161"/>
        <end position="173"/>
    </location>
</feature>
<proteinExistence type="predicted"/>
<dbReference type="EMBL" id="JAFHKP010000018">
    <property type="protein sequence ID" value="KAG5481693.1"/>
    <property type="molecule type" value="Genomic_DNA"/>
</dbReference>
<evidence type="ECO:0000313" key="2">
    <source>
        <dbReference type="EMBL" id="KAG5481693.1"/>
    </source>
</evidence>
<accession>A0A836HS94</accession>
<keyword evidence="3" id="KW-1185">Reference proteome</keyword>
<dbReference type="KEGG" id="lenr:94174205"/>
<feature type="compositionally biased region" description="Polar residues" evidence="1">
    <location>
        <begin position="180"/>
        <end position="189"/>
    </location>
</feature>
<feature type="compositionally biased region" description="Polar residues" evidence="1">
    <location>
        <begin position="1373"/>
        <end position="1383"/>
    </location>
</feature>
<feature type="compositionally biased region" description="Basic residues" evidence="1">
    <location>
        <begin position="1363"/>
        <end position="1372"/>
    </location>
</feature>
<feature type="compositionally biased region" description="Basic and acidic residues" evidence="1">
    <location>
        <begin position="856"/>
        <end position="865"/>
    </location>
</feature>
<sequence>MASGTGSAGGIGSALLPNITAELRNEFYPLLSTLASCKSDISATYVLELFFTLARFDAVLKAKERQLFVSTAQQRITQLLQQLQKVHHTRQLLDENERFVGELVERCAALEWLCAARDGDDDCRTSGGEGSGDVGTSQTVPKAQVQDNVVIERVDDEETAHSASTTRAAGAAVARRHVSPSATYTGSTTAGQKVRWFSFDDNIDHIVGRALTVPQSQRKAGCSGNARSTSAATTEGGEVTTSPPTPSSLRQRHLQPPPPLERQHSGLRSTTPPHHTGQTHSSATPSHARGTATTEQSTDKTTDEEVVRVSTTSSIFTGAAAPTDVTPTVYSGVQYALQEHFRNNIQHTMTGSALAAPNSLNELDHQQLPKLRGATTRPSSRDREWVATTDSGVAEADVNSTQKQQSLMLDPSLVSPPGPAMYLFRSPYVPSLPHANTSAIPVAAEASGASTSNALSIGAGGPLDPRMISGLSALCSPTTQEPVDTARVCERVFWRFLGGVTPTGDLAVLLALLNRGHSVQTQGAAAPAAATGGFGGGRQSSLGAGRGGANGKSGMAKSAASAADAVGASSKSQVVSPHVPQCGVQLLMEELERSGTYSQLLPAAKASQMLSSSSGTKGEREVRVGEVQQQHAREARRSPEAPSRVPAGGVPSSSSRVNNTSTVLLNLDDCAREEELRLHRDFWTHIPAILSALTEGVMYSGSHSTVYPDKESNNAPCVASSGFGEMAGLEACRGNSVCCDSVLLHGATNESEKRGDGELHDLGVSSGSADAVGGDEENVLDALHLPTAEALQLLPTFSPLLRNYNGAVKQLMRSAPEYARSIQAQHARALAVVAAAAARQQPVLLSPDCNDATATDGERPLEVKHSTTATTVSTTSASAPQSFSATHMQGLKDSHASPRGGDRRPGGGATAAATGCASNPKSPAPAEIAERSLLTSGSCTEVRAVDVVVYALVTAIYVQCSMAVEMQQQQQTCADASGCAMEMATSATVETAATAVGRKSSLSGGARTPSDRCSPQMSWQCPGASSGATFAADGDTGTTSGNNYASMLTEEDRTLDKSPVNTSVSYTGVGESSWWQNSSLSGGLRDGASGGGYSLSRSFALPPSTLFHPHLHSLHPMVPRSGGAGAVGAKGQIGNGSFRGLRSPHPPQAHVHHQQSQPLRNSSFDTPYPATDVALSLLRMAHEMKSNGSGGGEGEGRASSTGSNGPAAAEFGREFAFSLHIPCEGVHSIEFTTQDIVACANSFSWVSLPSIMKAELQHLQEQLRDARRAVQRMEGQVRGELALLLFRLLSIVLDWLMPAVYVADPRVWLFYRKWCCDLYRVLCTDVVLLEEFRRLLNQSGVAVSGAAADTRGLPRSRGESTRKVHGANRAKTRSATSVPTLTPQRDPPLSPVSRVQSPPQAQAPLPGALAAVCAVAAASSDSHDASTGCAARDDTIVFMGRALRNPSVSCASPVADDASAATSASIEDASSFVLPGCSLTVSVLYESPPLQPRVLSLLAQEEVDRRGEALAGTASLRAAQALLSDGGTVVQLLCPFLITRLVAATLRGIDADIVESLLWVVGQATAADGGAGACLDSGVEDEASGTLLDARRGRRGSSSAPQSRRASTVGTRGFRGDEKHRGTGGGGHADDVEEEGENAAQRRRRGYAARRTASGHRLHSHHQKSCARHHRSSSADARVGGGAASTAVSNHCAVDTEDDDGGYGDHWYGVLERRERGKLLPASLQSRFTAKTPGSGATGGVASPSSVFPHTTSRTPLSKLTSTCDSQHLPLPSQPSDGPTLVHHHRFRYPSVHGYADVAKLYLSTLDDAELFLSPHDPVYASLVLSAADLHLHNLCDTATAASLVNAYLVDVGEEYIQGPVWGELPAVLIGDEGSGSITSSLAVAGDSAGTPASARPTPGGRGFSVTRARQGNTQGPTSTATASSNAAGVAAGPAAAPSSQAAAPPLRQQPYVPMVIPSWTNEHEKEEFLATLGLLRQMQAFLAAAQTKPKSDVLES</sequence>
<feature type="region of interest" description="Disordered" evidence="1">
    <location>
        <begin position="214"/>
        <end position="306"/>
    </location>
</feature>
<feature type="region of interest" description="Disordered" evidence="1">
    <location>
        <begin position="372"/>
        <end position="405"/>
    </location>
</feature>
<feature type="compositionally biased region" description="Low complexity" evidence="1">
    <location>
        <begin position="1916"/>
        <end position="1946"/>
    </location>
</feature>
<feature type="compositionally biased region" description="Low complexity" evidence="1">
    <location>
        <begin position="866"/>
        <end position="879"/>
    </location>
</feature>
<feature type="compositionally biased region" description="Polar residues" evidence="1">
    <location>
        <begin position="1743"/>
        <end position="1754"/>
    </location>
</feature>
<feature type="compositionally biased region" description="Low complexity" evidence="1">
    <location>
        <begin position="1596"/>
        <end position="1607"/>
    </location>
</feature>
<feature type="compositionally biased region" description="Basic and acidic residues" evidence="1">
    <location>
        <begin position="297"/>
        <end position="306"/>
    </location>
</feature>
<feature type="region of interest" description="Disordered" evidence="1">
    <location>
        <begin position="1729"/>
        <end position="1754"/>
    </location>
</feature>
<feature type="region of interest" description="Disordered" evidence="1">
    <location>
        <begin position="1137"/>
        <end position="1164"/>
    </location>
</feature>
<feature type="compositionally biased region" description="Polar residues" evidence="1">
    <location>
        <begin position="266"/>
        <end position="296"/>
    </location>
</feature>
<evidence type="ECO:0000256" key="1">
    <source>
        <dbReference type="SAM" id="MobiDB-lite"/>
    </source>
</evidence>
<dbReference type="OrthoDB" id="273803at2759"/>
<reference evidence="2 3" key="1">
    <citation type="submission" date="2021-02" db="EMBL/GenBank/DDBJ databases">
        <title>Leishmania (Mundinia) enrietti genome sequencing and assembly.</title>
        <authorList>
            <person name="Almutairi H."/>
            <person name="Gatherer D."/>
        </authorList>
    </citation>
    <scope>NUCLEOTIDE SEQUENCE [LARGE SCALE GENOMIC DNA]</scope>
    <source>
        <strain evidence="2">CUR178</strain>
    </source>
</reference>
<dbReference type="Proteomes" id="UP000674179">
    <property type="component" value="Chromosome 18"/>
</dbReference>
<feature type="region of interest" description="Disordered" evidence="1">
    <location>
        <begin position="846"/>
        <end position="924"/>
    </location>
</feature>
<dbReference type="RefSeq" id="XP_067693874.1">
    <property type="nucleotide sequence ID" value="XM_067838695.1"/>
</dbReference>
<organism evidence="2 3">
    <name type="scientific">Leishmania enriettii</name>
    <dbReference type="NCBI Taxonomy" id="5663"/>
    <lineage>
        <taxon>Eukaryota</taxon>
        <taxon>Discoba</taxon>
        <taxon>Euglenozoa</taxon>
        <taxon>Kinetoplastea</taxon>
        <taxon>Metakinetoplastina</taxon>
        <taxon>Trypanosomatida</taxon>
        <taxon>Trypanosomatidae</taxon>
        <taxon>Leishmaniinae</taxon>
        <taxon>Leishmania</taxon>
    </lineage>
</organism>
<feature type="compositionally biased region" description="Basic residues" evidence="1">
    <location>
        <begin position="1641"/>
        <end position="1672"/>
    </location>
</feature>
<gene>
    <name evidence="2" type="ORF">CUR178_07046</name>
</gene>
<evidence type="ECO:0000313" key="3">
    <source>
        <dbReference type="Proteomes" id="UP000674179"/>
    </source>
</evidence>
<protein>
    <submittedName>
        <fullName evidence="2">Uncharacterized protein</fullName>
    </submittedName>
</protein>
<feature type="region of interest" description="Disordered" evidence="1">
    <location>
        <begin position="1886"/>
        <end position="1946"/>
    </location>
</feature>
<name>A0A836HS94_LEIEN</name>
<dbReference type="GeneID" id="94174205"/>